<sequence length="363" mass="37876">MTPATPVIVQPTASPLPSRLYRRRAVLALACLLSCLLAIAATPASAQSGPAAPALPQAVPTGTRIVIADDANHVQVLLRLSGENTKLAAKVDYANFSSGPLRLEAIRAGAAQVGAVGDVPPILAHFSNANVVIVAAVVSAGDGSVIATSPASGIKDLADLKGKRIGVNEGTAQQAILLRNLASVGLAARDVHIVKLGVAEFADALRAGQIDAAVLKQPDRGRYLASAQREGARAIPNAPGANTGLEYLYASRAALDDPAQAAAIRDFVIHWYRATLWRNSHQDAWLQGYLIADQRLKPDDARKVLDSQGDGSIPGLDGLIAGQQKTIDLLQAAGAFAGKRLDARDEFDLRYADLRPDSPTGAP</sequence>
<evidence type="ECO:0000256" key="1">
    <source>
        <dbReference type="SAM" id="SignalP"/>
    </source>
</evidence>
<dbReference type="PANTHER" id="PTHR30024:SF42">
    <property type="entry name" value="ALIPHATIC SULFONATES-BINDING PROTEIN-RELATED"/>
    <property type="match status" value="1"/>
</dbReference>
<reference evidence="3 4" key="1">
    <citation type="journal article" date="2017" name="Int. J. Syst. Evol. Microbiol.">
        <title>Achromobacter aloeverae sp. nov., isolated from the root of Aloe vera (L.) Burm.f.</title>
        <authorList>
            <person name="Kuncharoen N."/>
            <person name="Muramatsu Y."/>
            <person name="Shibata C."/>
            <person name="Kamakura Y."/>
            <person name="Nakagawa Y."/>
            <person name="Tanasupawat S."/>
        </authorList>
    </citation>
    <scope>NUCLEOTIDE SEQUENCE [LARGE SCALE GENOMIC DNA]</scope>
    <source>
        <strain evidence="3 4">AVA-1</strain>
    </source>
</reference>
<feature type="chain" id="PRO_5020184874" description="SsuA/THI5-like domain-containing protein" evidence="1">
    <location>
        <begin position="47"/>
        <end position="363"/>
    </location>
</feature>
<organism evidence="3 4">
    <name type="scientific">Achromobacter aloeverae</name>
    <dbReference type="NCBI Taxonomy" id="1750518"/>
    <lineage>
        <taxon>Bacteria</taxon>
        <taxon>Pseudomonadati</taxon>
        <taxon>Pseudomonadota</taxon>
        <taxon>Betaproteobacteria</taxon>
        <taxon>Burkholderiales</taxon>
        <taxon>Alcaligenaceae</taxon>
        <taxon>Achromobacter</taxon>
    </lineage>
</organism>
<accession>A0A4Q1HMR1</accession>
<keyword evidence="1" id="KW-0732">Signal</keyword>
<dbReference type="PANTHER" id="PTHR30024">
    <property type="entry name" value="ALIPHATIC SULFONATES-BINDING PROTEIN-RELATED"/>
    <property type="match status" value="1"/>
</dbReference>
<feature type="signal peptide" evidence="1">
    <location>
        <begin position="1"/>
        <end position="46"/>
    </location>
</feature>
<dbReference type="InterPro" id="IPR015168">
    <property type="entry name" value="SsuA/THI5"/>
</dbReference>
<dbReference type="Gene3D" id="3.40.190.10">
    <property type="entry name" value="Periplasmic binding protein-like II"/>
    <property type="match status" value="2"/>
</dbReference>
<comment type="caution">
    <text evidence="3">The sequence shown here is derived from an EMBL/GenBank/DDBJ whole genome shotgun (WGS) entry which is preliminary data.</text>
</comment>
<proteinExistence type="predicted"/>
<dbReference type="SUPFAM" id="SSF53850">
    <property type="entry name" value="Periplasmic binding protein-like II"/>
    <property type="match status" value="1"/>
</dbReference>
<dbReference type="Proteomes" id="UP000290849">
    <property type="component" value="Unassembled WGS sequence"/>
</dbReference>
<gene>
    <name evidence="3" type="ORF">C7R54_00370</name>
</gene>
<name>A0A4Q1HMR1_9BURK</name>
<dbReference type="EMBL" id="PYAL01000001">
    <property type="protein sequence ID" value="RXN92258.1"/>
    <property type="molecule type" value="Genomic_DNA"/>
</dbReference>
<evidence type="ECO:0000313" key="3">
    <source>
        <dbReference type="EMBL" id="RXN92258.1"/>
    </source>
</evidence>
<dbReference type="OrthoDB" id="8555942at2"/>
<protein>
    <recommendedName>
        <fullName evidence="2">SsuA/THI5-like domain-containing protein</fullName>
    </recommendedName>
</protein>
<dbReference type="Pfam" id="PF09084">
    <property type="entry name" value="NMT1"/>
    <property type="match status" value="1"/>
</dbReference>
<dbReference type="AlphaFoldDB" id="A0A4Q1HMR1"/>
<evidence type="ECO:0000259" key="2">
    <source>
        <dbReference type="Pfam" id="PF09084"/>
    </source>
</evidence>
<keyword evidence="4" id="KW-1185">Reference proteome</keyword>
<evidence type="ECO:0000313" key="4">
    <source>
        <dbReference type="Proteomes" id="UP000290849"/>
    </source>
</evidence>
<feature type="domain" description="SsuA/THI5-like" evidence="2">
    <location>
        <begin position="102"/>
        <end position="214"/>
    </location>
</feature>
<dbReference type="RefSeq" id="WP_129148220.1">
    <property type="nucleotide sequence ID" value="NZ_JBHSDO010000016.1"/>
</dbReference>